<evidence type="ECO:0000313" key="2">
    <source>
        <dbReference type="EMBL" id="SFF22304.1"/>
    </source>
</evidence>
<feature type="transmembrane region" description="Helical" evidence="1">
    <location>
        <begin position="85"/>
        <end position="107"/>
    </location>
</feature>
<feature type="transmembrane region" description="Helical" evidence="1">
    <location>
        <begin position="60"/>
        <end position="79"/>
    </location>
</feature>
<proteinExistence type="predicted"/>
<dbReference type="Proteomes" id="UP000198520">
    <property type="component" value="Unassembled WGS sequence"/>
</dbReference>
<protein>
    <submittedName>
        <fullName evidence="2">Uncharacterized protein</fullName>
    </submittedName>
</protein>
<keyword evidence="3" id="KW-1185">Reference proteome</keyword>
<accession>A0A1I2GWK9</accession>
<reference evidence="3" key="1">
    <citation type="submission" date="2016-10" db="EMBL/GenBank/DDBJ databases">
        <authorList>
            <person name="Varghese N."/>
            <person name="Submissions S."/>
        </authorList>
    </citation>
    <scope>NUCLEOTIDE SEQUENCE [LARGE SCALE GENOMIC DNA]</scope>
    <source>
        <strain evidence="3">DSM 19083</strain>
    </source>
</reference>
<dbReference type="AlphaFoldDB" id="A0A1I2GWK9"/>
<evidence type="ECO:0000256" key="1">
    <source>
        <dbReference type="SAM" id="Phobius"/>
    </source>
</evidence>
<sequence length="197" mass="20465">MHPESDKFTGRIVLRRDDGHMARPADHDSGAVVAEEEDAHAHGAHVDDDRDLGPYEIAGVVLHLCGMTLFLAVGSAMAGGGVSSVPAWVVIAAVLMIGTASAGLPVVRRANRFMRERPRWSGVIATALVSAALGFGYGAQELFGLPAVSFAAGWSAGTGLVALGVGTALVQVERPLAEAFRPWIGAVVAMVAGFLRL</sequence>
<dbReference type="RefSeq" id="WP_143073177.1">
    <property type="nucleotide sequence ID" value="NZ_BNAN01000003.1"/>
</dbReference>
<feature type="transmembrane region" description="Helical" evidence="1">
    <location>
        <begin position="119"/>
        <end position="139"/>
    </location>
</feature>
<name>A0A1I2GWK9_9MICO</name>
<organism evidence="2 3">
    <name type="scientific">Flavimobilis marinus</name>
    <dbReference type="NCBI Taxonomy" id="285351"/>
    <lineage>
        <taxon>Bacteria</taxon>
        <taxon>Bacillati</taxon>
        <taxon>Actinomycetota</taxon>
        <taxon>Actinomycetes</taxon>
        <taxon>Micrococcales</taxon>
        <taxon>Jonesiaceae</taxon>
        <taxon>Flavimobilis</taxon>
    </lineage>
</organism>
<gene>
    <name evidence="2" type="ORF">SAMN04488035_2065</name>
</gene>
<dbReference type="EMBL" id="FONZ01000003">
    <property type="protein sequence ID" value="SFF22304.1"/>
    <property type="molecule type" value="Genomic_DNA"/>
</dbReference>
<feature type="transmembrane region" description="Helical" evidence="1">
    <location>
        <begin position="179"/>
        <end position="195"/>
    </location>
</feature>
<keyword evidence="1" id="KW-0812">Transmembrane</keyword>
<dbReference type="STRING" id="285351.SAMN04488035_2065"/>
<keyword evidence="1" id="KW-0472">Membrane</keyword>
<evidence type="ECO:0000313" key="3">
    <source>
        <dbReference type="Proteomes" id="UP000198520"/>
    </source>
</evidence>
<keyword evidence="1" id="KW-1133">Transmembrane helix</keyword>
<feature type="transmembrane region" description="Helical" evidence="1">
    <location>
        <begin position="151"/>
        <end position="172"/>
    </location>
</feature>